<evidence type="ECO:0000256" key="3">
    <source>
        <dbReference type="SAM" id="Phobius"/>
    </source>
</evidence>
<dbReference type="Pfam" id="PF04977">
    <property type="entry name" value="DivIC"/>
    <property type="match status" value="1"/>
</dbReference>
<protein>
    <submittedName>
        <fullName evidence="4">Septum formation initiator family protein</fullName>
    </submittedName>
</protein>
<sequence length="109" mass="12447">MGSIKQVKGRKQRPKSRLRHHKRSVAAISGVIALMAVMVLFGGMKLQARNRAYKVQEAELQAQLDDEKERSAEIDELKDYVGTDKYIEEVAKEKLGLVHENEILFKPEQ</sequence>
<evidence type="ECO:0000256" key="2">
    <source>
        <dbReference type="SAM" id="MobiDB-lite"/>
    </source>
</evidence>
<dbReference type="EMBL" id="JAJCIS010000016">
    <property type="protein sequence ID" value="MCB7388948.1"/>
    <property type="molecule type" value="Genomic_DNA"/>
</dbReference>
<keyword evidence="3" id="KW-0472">Membrane</keyword>
<keyword evidence="3" id="KW-1133">Transmembrane helix</keyword>
<keyword evidence="1" id="KW-0175">Coiled coil</keyword>
<dbReference type="InterPro" id="IPR007060">
    <property type="entry name" value="FtsL/DivIC"/>
</dbReference>
<organism evidence="4 5">
    <name type="scientific">Bariatricus massiliensis</name>
    <dbReference type="NCBI Taxonomy" id="1745713"/>
    <lineage>
        <taxon>Bacteria</taxon>
        <taxon>Bacillati</taxon>
        <taxon>Bacillota</taxon>
        <taxon>Clostridia</taxon>
        <taxon>Lachnospirales</taxon>
        <taxon>Lachnospiraceae</taxon>
        <taxon>Bariatricus</taxon>
    </lineage>
</organism>
<proteinExistence type="predicted"/>
<reference evidence="4 5" key="1">
    <citation type="submission" date="2021-10" db="EMBL/GenBank/DDBJ databases">
        <title>Collection of gut derived symbiotic bacterial strains cultured from healthy donors.</title>
        <authorList>
            <person name="Lin H."/>
            <person name="Littmann E."/>
            <person name="Kohout C."/>
            <person name="Pamer E.G."/>
        </authorList>
    </citation>
    <scope>NUCLEOTIDE SEQUENCE [LARGE SCALE GENOMIC DNA]</scope>
    <source>
        <strain evidence="4 5">DFI.1.165</strain>
    </source>
</reference>
<evidence type="ECO:0000313" key="4">
    <source>
        <dbReference type="EMBL" id="MCB7388948.1"/>
    </source>
</evidence>
<gene>
    <name evidence="4" type="ORF">LIZ65_16795</name>
</gene>
<keyword evidence="3" id="KW-0812">Transmembrane</keyword>
<name>A0ABS8DKJ8_9FIRM</name>
<evidence type="ECO:0000313" key="5">
    <source>
        <dbReference type="Proteomes" id="UP001299546"/>
    </source>
</evidence>
<comment type="caution">
    <text evidence="4">The sequence shown here is derived from an EMBL/GenBank/DDBJ whole genome shotgun (WGS) entry which is preliminary data.</text>
</comment>
<feature type="compositionally biased region" description="Basic residues" evidence="2">
    <location>
        <begin position="7"/>
        <end position="22"/>
    </location>
</feature>
<feature type="transmembrane region" description="Helical" evidence="3">
    <location>
        <begin position="25"/>
        <end position="44"/>
    </location>
</feature>
<keyword evidence="5" id="KW-1185">Reference proteome</keyword>
<dbReference type="Proteomes" id="UP001299546">
    <property type="component" value="Unassembled WGS sequence"/>
</dbReference>
<feature type="coiled-coil region" evidence="1">
    <location>
        <begin position="50"/>
        <end position="77"/>
    </location>
</feature>
<evidence type="ECO:0000256" key="1">
    <source>
        <dbReference type="SAM" id="Coils"/>
    </source>
</evidence>
<feature type="region of interest" description="Disordered" evidence="2">
    <location>
        <begin position="1"/>
        <end position="22"/>
    </location>
</feature>
<accession>A0ABS8DKJ8</accession>
<dbReference type="RefSeq" id="WP_066733487.1">
    <property type="nucleotide sequence ID" value="NZ_JAJCIQ010000016.1"/>
</dbReference>